<reference evidence="12 13" key="2">
    <citation type="submission" date="2018-10" db="EMBL/GenBank/DDBJ databases">
        <authorList>
            <consortium name="Pathogen Informatics"/>
        </authorList>
    </citation>
    <scope>NUCLEOTIDE SEQUENCE [LARGE SCALE GENOMIC DNA]</scope>
</reference>
<dbReference type="EMBL" id="UXUI01008695">
    <property type="protein sequence ID" value="VDD92162.1"/>
    <property type="molecule type" value="Genomic_DNA"/>
</dbReference>
<keyword evidence="6" id="KW-0256">Endoplasmic reticulum</keyword>
<dbReference type="WBParaSite" id="EVEC_0000739201-mRNA-1">
    <property type="protein sequence ID" value="EVEC_0000739201-mRNA-1"/>
    <property type="gene ID" value="EVEC_0000739201"/>
</dbReference>
<dbReference type="InterPro" id="IPR002713">
    <property type="entry name" value="FF_domain"/>
</dbReference>
<evidence type="ECO:0000256" key="8">
    <source>
        <dbReference type="ARBA" id="ARBA00023034"/>
    </source>
</evidence>
<feature type="compositionally biased region" description="Basic residues" evidence="9">
    <location>
        <begin position="819"/>
        <end position="830"/>
    </location>
</feature>
<dbReference type="Pfam" id="PF25432">
    <property type="entry name" value="FF_PRPF40A"/>
    <property type="match status" value="1"/>
</dbReference>
<feature type="domain" description="FF" evidence="11">
    <location>
        <begin position="267"/>
        <end position="325"/>
    </location>
</feature>
<dbReference type="InterPro" id="IPR036517">
    <property type="entry name" value="FF_domain_sf"/>
</dbReference>
<gene>
    <name evidence="12" type="ORF">EVEC_LOCUS6913</name>
</gene>
<accession>A0A0N4VAA6</accession>
<dbReference type="CDD" id="cd00201">
    <property type="entry name" value="WW"/>
    <property type="match status" value="2"/>
</dbReference>
<dbReference type="PANTHER" id="PTHR11864:SF0">
    <property type="entry name" value="PRP40 PRE-MRNA PROCESSING FACTOR 40 HOMOLOG A (YEAST)"/>
    <property type="match status" value="1"/>
</dbReference>
<dbReference type="SMART" id="SM00441">
    <property type="entry name" value="FF"/>
    <property type="match status" value="5"/>
</dbReference>
<dbReference type="GO" id="GO:0071004">
    <property type="term" value="C:U2-type prespliceosome"/>
    <property type="evidence" value="ECO:0007669"/>
    <property type="project" value="TreeGrafter"/>
</dbReference>
<dbReference type="PROSITE" id="PS50020">
    <property type="entry name" value="WW_DOMAIN_2"/>
    <property type="match status" value="2"/>
</dbReference>
<comment type="subcellular location">
    <subcellularLocation>
        <location evidence="2">Endoplasmic reticulum</location>
    </subcellularLocation>
    <subcellularLocation>
        <location evidence="1">Golgi apparatus</location>
        <location evidence="1">cis-Golgi network</location>
    </subcellularLocation>
</comment>
<dbReference type="SUPFAM" id="SSF51045">
    <property type="entry name" value="WW domain"/>
    <property type="match status" value="2"/>
</dbReference>
<dbReference type="SUPFAM" id="SSF81698">
    <property type="entry name" value="FF domain"/>
    <property type="match status" value="4"/>
</dbReference>
<dbReference type="Gene3D" id="1.10.10.440">
    <property type="entry name" value="FF domain"/>
    <property type="match status" value="4"/>
</dbReference>
<dbReference type="Gene3D" id="2.20.70.10">
    <property type="match status" value="2"/>
</dbReference>
<dbReference type="PROSITE" id="PS01159">
    <property type="entry name" value="WW_DOMAIN_1"/>
    <property type="match status" value="2"/>
</dbReference>
<name>A0A0N4VAA6_ENTVE</name>
<dbReference type="AlphaFoldDB" id="A0A0N4VAA6"/>
<dbReference type="GO" id="GO:0048193">
    <property type="term" value="P:Golgi vesicle transport"/>
    <property type="evidence" value="ECO:0007669"/>
    <property type="project" value="InterPro"/>
</dbReference>
<keyword evidence="7" id="KW-0931">ER-Golgi transport</keyword>
<dbReference type="FunFam" id="1.10.10.440:FF:000002">
    <property type="entry name" value="pre-mRNA-processing factor 40 homolog A isoform X1"/>
    <property type="match status" value="1"/>
</dbReference>
<dbReference type="InterPro" id="IPR036020">
    <property type="entry name" value="WW_dom_sf"/>
</dbReference>
<keyword evidence="5" id="KW-0677">Repeat</keyword>
<feature type="domain" description="WW" evidence="10">
    <location>
        <begin position="112"/>
        <end position="139"/>
    </location>
</feature>
<protein>
    <submittedName>
        <fullName evidence="14">WW domain-containing protein</fullName>
    </submittedName>
</protein>
<dbReference type="InterPro" id="IPR007194">
    <property type="entry name" value="TRAPP_component"/>
</dbReference>
<evidence type="ECO:0000259" key="11">
    <source>
        <dbReference type="PROSITE" id="PS51676"/>
    </source>
</evidence>
<dbReference type="CDD" id="cd14942">
    <property type="entry name" value="TRAPPC3_bet3"/>
    <property type="match status" value="1"/>
</dbReference>
<dbReference type="Gene3D" id="3.30.1380.20">
    <property type="entry name" value="Trafficking protein particle complex subunit 3"/>
    <property type="match status" value="1"/>
</dbReference>
<dbReference type="Pfam" id="PF00397">
    <property type="entry name" value="WW"/>
    <property type="match status" value="2"/>
</dbReference>
<proteinExistence type="inferred from homology"/>
<evidence type="ECO:0000256" key="1">
    <source>
        <dbReference type="ARBA" id="ARBA00004222"/>
    </source>
</evidence>
<evidence type="ECO:0000256" key="3">
    <source>
        <dbReference type="ARBA" id="ARBA00006218"/>
    </source>
</evidence>
<organism evidence="14">
    <name type="scientific">Enterobius vermicularis</name>
    <name type="common">Human pinworm</name>
    <dbReference type="NCBI Taxonomy" id="51028"/>
    <lineage>
        <taxon>Eukaryota</taxon>
        <taxon>Metazoa</taxon>
        <taxon>Ecdysozoa</taxon>
        <taxon>Nematoda</taxon>
        <taxon>Chromadorea</taxon>
        <taxon>Rhabditida</taxon>
        <taxon>Spirurina</taxon>
        <taxon>Oxyuridomorpha</taxon>
        <taxon>Oxyuroidea</taxon>
        <taxon>Oxyuridae</taxon>
        <taxon>Enterobius</taxon>
    </lineage>
</organism>
<feature type="region of interest" description="Disordered" evidence="9">
    <location>
        <begin position="790"/>
        <end position="831"/>
    </location>
</feature>
<feature type="domain" description="FF" evidence="11">
    <location>
        <begin position="460"/>
        <end position="520"/>
    </location>
</feature>
<evidence type="ECO:0000256" key="7">
    <source>
        <dbReference type="ARBA" id="ARBA00022892"/>
    </source>
</evidence>
<feature type="domain" description="FF" evidence="11">
    <location>
        <begin position="538"/>
        <end position="600"/>
    </location>
</feature>
<evidence type="ECO:0000256" key="4">
    <source>
        <dbReference type="ARBA" id="ARBA00022448"/>
    </source>
</evidence>
<dbReference type="FunFam" id="1.10.10.440:FF:000003">
    <property type="entry name" value="Pre-mRNA processing factor 40 homolog A"/>
    <property type="match status" value="1"/>
</dbReference>
<dbReference type="InterPro" id="IPR016721">
    <property type="entry name" value="Bet3"/>
</dbReference>
<keyword evidence="13" id="KW-1185">Reference proteome</keyword>
<feature type="compositionally biased region" description="Basic and acidic residues" evidence="9">
    <location>
        <begin position="191"/>
        <end position="212"/>
    </location>
</feature>
<evidence type="ECO:0000256" key="5">
    <source>
        <dbReference type="ARBA" id="ARBA00022737"/>
    </source>
</evidence>
<dbReference type="GO" id="GO:0005794">
    <property type="term" value="C:Golgi apparatus"/>
    <property type="evidence" value="ECO:0007669"/>
    <property type="project" value="UniProtKB-SubCell"/>
</dbReference>
<dbReference type="PROSITE" id="PS51676">
    <property type="entry name" value="FF"/>
    <property type="match status" value="4"/>
</dbReference>
<feature type="region of interest" description="Disordered" evidence="9">
    <location>
        <begin position="178"/>
        <end position="212"/>
    </location>
</feature>
<evidence type="ECO:0000313" key="12">
    <source>
        <dbReference type="EMBL" id="VDD92162.1"/>
    </source>
</evidence>
<reference evidence="14" key="1">
    <citation type="submission" date="2017-02" db="UniProtKB">
        <authorList>
            <consortium name="WormBaseParasite"/>
        </authorList>
    </citation>
    <scope>IDENTIFICATION</scope>
</reference>
<dbReference type="OrthoDB" id="187617at2759"/>
<evidence type="ECO:0000256" key="6">
    <source>
        <dbReference type="ARBA" id="ARBA00022824"/>
    </source>
</evidence>
<evidence type="ECO:0000313" key="13">
    <source>
        <dbReference type="Proteomes" id="UP000274131"/>
    </source>
</evidence>
<dbReference type="GO" id="GO:0005685">
    <property type="term" value="C:U1 snRNP"/>
    <property type="evidence" value="ECO:0007669"/>
    <property type="project" value="TreeGrafter"/>
</dbReference>
<keyword evidence="8" id="KW-0333">Golgi apparatus</keyword>
<dbReference type="InterPro" id="IPR001202">
    <property type="entry name" value="WW_dom"/>
</dbReference>
<comment type="similarity">
    <text evidence="3">Belongs to the TRAPP small subunits family. BET3 subfamily.</text>
</comment>
<sequence length="1084" mass="125281">MLPFGGPPGFPHLINLPSNPPQASLFQQPVLMPPIRGTNHRTRFNQNQRISKNNCLVMAVSSAPQIHVQTTVSTPRPMLVAPQVAAEIAAANASAARTPSSATGSPVTSDVWSEHTASDGRVYYYNKITKQSSWTKPDDLKNPEEKKAAVSRIWREYKTAEGRPYYYNTETKETTWTRPKEFEPVSSASASKEEKSSSSKADSADSKTNGESELEKAMMATLKTLEQETVCSFISFFTPIFNAKEEADVKTETAENPEEVDEEKELKKKQAEKFRELLKDKYNEGKITSTSSWEQAMKYIQHDARFRILNKVSEKKQVFNAWKVQRQKEERVRVLNFIIDIRPYAVFPVKNAFHWLIFLRDERRLAIKKAKEDLEEWLQNNPRVRTTMRYSRADVLFAEEPIWRAVHESERKEIYRDTMVSVVIDFCLLNYYPDTLILKLTCKFWDLIETREKENADKMRKRNIRALADILEGMEEITYKTTWAQAQRLLIENPAFANDSTLQRMDKEDALIVFEDHIRTAEREYFKEKELEERRRRRHERKIREAFQAYLHELHKRGELTSMSLWSELYPVVSADSRFDNMLTQTGSTPLDLFKFYVEDLKSQFGQDRRTIKEILKELNVTVEVGTTFDQLQKWISSDEKGKTVDPGNLKLCYNSFMEKAEAKEKEQEREEARKRRRHETAFRNLLRNLVPPVEPNSQWSVIRPKIENEEAFLAVETEQLREKFFDDYLQNLAEACGHHHGTGKKRKKDKKKRNHRDEELCLCVRGTSYCGGIRITIFVAKDKIKLKDSDSDSESRSKKKKKHHKSDVSDDEKESEKKRKKKSKRRSRSRSNSGLLLVAQCILRLVAYALVNRRLLKSDYSRILFQCLKDFFSISSAVVKDVKAVKTTSWCRYEEGSVFSFIIQSYVISGELFTLTYGALVAELLRDCGSAAEVNRQLDKIGYNIGLRLADDLLSKNPQIGRCTDIHQVADVLAKTALRTYLGMFIVVLYLGVTAQITNWTPASDEFILVMDSNPLTEFVEVPENLASELKYSQVICGTIRGALEMMHMEVQTSIVSDLNQNTEIRVKFIRILHDTIPPGEED</sequence>
<dbReference type="GO" id="GO:0005783">
    <property type="term" value="C:endoplasmic reticulum"/>
    <property type="evidence" value="ECO:0007669"/>
    <property type="project" value="UniProtKB-SubCell"/>
</dbReference>
<dbReference type="InterPro" id="IPR024096">
    <property type="entry name" value="NO_sig/Golgi_transp_ligand-bd"/>
</dbReference>
<dbReference type="SMART" id="SM00456">
    <property type="entry name" value="WW"/>
    <property type="match status" value="2"/>
</dbReference>
<dbReference type="Pfam" id="PF04051">
    <property type="entry name" value="TRAPP"/>
    <property type="match status" value="1"/>
</dbReference>
<dbReference type="Proteomes" id="UP000274131">
    <property type="component" value="Unassembled WGS sequence"/>
</dbReference>
<feature type="domain" description="FF" evidence="11">
    <location>
        <begin position="676"/>
        <end position="732"/>
    </location>
</feature>
<dbReference type="GO" id="GO:0045292">
    <property type="term" value="P:mRNA cis splicing, via spliceosome"/>
    <property type="evidence" value="ECO:0007669"/>
    <property type="project" value="InterPro"/>
</dbReference>
<evidence type="ECO:0000313" key="14">
    <source>
        <dbReference type="WBParaSite" id="EVEC_0000739201-mRNA-1"/>
    </source>
</evidence>
<keyword evidence="4" id="KW-0813">Transport</keyword>
<dbReference type="GO" id="GO:0003723">
    <property type="term" value="F:RNA binding"/>
    <property type="evidence" value="ECO:0007669"/>
    <property type="project" value="TreeGrafter"/>
</dbReference>
<dbReference type="InterPro" id="IPR039726">
    <property type="entry name" value="Prp40-like"/>
</dbReference>
<evidence type="ECO:0000256" key="9">
    <source>
        <dbReference type="SAM" id="MobiDB-lite"/>
    </source>
</evidence>
<evidence type="ECO:0000256" key="2">
    <source>
        <dbReference type="ARBA" id="ARBA00004240"/>
    </source>
</evidence>
<dbReference type="GO" id="GO:0030008">
    <property type="term" value="C:TRAPP complex"/>
    <property type="evidence" value="ECO:0007669"/>
    <property type="project" value="InterPro"/>
</dbReference>
<dbReference type="STRING" id="51028.A0A0N4VAA6"/>
<evidence type="ECO:0000259" key="10">
    <source>
        <dbReference type="PROSITE" id="PS50020"/>
    </source>
</evidence>
<dbReference type="SUPFAM" id="SSF111126">
    <property type="entry name" value="Ligand-binding domain in the NO signalling and Golgi transport"/>
    <property type="match status" value="1"/>
</dbReference>
<dbReference type="Pfam" id="PF01846">
    <property type="entry name" value="FF"/>
    <property type="match status" value="3"/>
</dbReference>
<dbReference type="PANTHER" id="PTHR11864">
    <property type="entry name" value="PRE-MRNA-PROCESSING PROTEIN PRP40"/>
    <property type="match status" value="1"/>
</dbReference>
<feature type="domain" description="WW" evidence="10">
    <location>
        <begin position="148"/>
        <end position="181"/>
    </location>
</feature>